<sequence>MTGKLPSLRLAVIFLGGVVMGLGLYYLLAVAQAFWAFVVIGVVMMVVFELAVGASRAVIYRIGARPDSEEPRRPTLHGRERYASMAGLVIGLVGGYLAWGPVLFWGHGGTL</sequence>
<reference evidence="2 3" key="1">
    <citation type="submission" date="2017-01" db="EMBL/GenBank/DDBJ databases">
        <title>The complete genome sequence of a sulfur-oxidizing marine bacterium Thioclava sp. 25B10_4T.</title>
        <authorList>
            <person name="Liu Y."/>
            <person name="Lai Q."/>
            <person name="Shao Z."/>
        </authorList>
    </citation>
    <scope>NUCLEOTIDE SEQUENCE [LARGE SCALE GENOMIC DNA]</scope>
    <source>
        <strain evidence="2 3">25B10_4</strain>
    </source>
</reference>
<dbReference type="Proteomes" id="UP000185622">
    <property type="component" value="Chromosome"/>
</dbReference>
<evidence type="ECO:0000313" key="3">
    <source>
        <dbReference type="Proteomes" id="UP000185622"/>
    </source>
</evidence>
<name>A0ABN4XFS4_9RHOB</name>
<gene>
    <name evidence="2" type="ORF">BMG03_15960</name>
</gene>
<evidence type="ECO:0000313" key="2">
    <source>
        <dbReference type="EMBL" id="AQS49114.1"/>
    </source>
</evidence>
<evidence type="ECO:0000256" key="1">
    <source>
        <dbReference type="SAM" id="Phobius"/>
    </source>
</evidence>
<proteinExistence type="predicted"/>
<keyword evidence="1" id="KW-0812">Transmembrane</keyword>
<protein>
    <submittedName>
        <fullName evidence="2">Uncharacterized protein</fullName>
    </submittedName>
</protein>
<accession>A0ABN4XFS4</accession>
<dbReference type="InterPro" id="IPR036259">
    <property type="entry name" value="MFS_trans_sf"/>
</dbReference>
<dbReference type="EMBL" id="CP019437">
    <property type="protein sequence ID" value="AQS49114.1"/>
    <property type="molecule type" value="Genomic_DNA"/>
</dbReference>
<keyword evidence="3" id="KW-1185">Reference proteome</keyword>
<feature type="transmembrane region" description="Helical" evidence="1">
    <location>
        <begin position="82"/>
        <end position="105"/>
    </location>
</feature>
<organism evidence="2 3">
    <name type="scientific">Thioclava nitratireducens</name>
    <dbReference type="NCBI Taxonomy" id="1915078"/>
    <lineage>
        <taxon>Bacteria</taxon>
        <taxon>Pseudomonadati</taxon>
        <taxon>Pseudomonadota</taxon>
        <taxon>Alphaproteobacteria</taxon>
        <taxon>Rhodobacterales</taxon>
        <taxon>Paracoccaceae</taxon>
        <taxon>Thioclava</taxon>
    </lineage>
</organism>
<feature type="transmembrane region" description="Helical" evidence="1">
    <location>
        <begin position="7"/>
        <end position="28"/>
    </location>
</feature>
<dbReference type="Gene3D" id="1.20.1250.20">
    <property type="entry name" value="MFS general substrate transporter like domains"/>
    <property type="match status" value="1"/>
</dbReference>
<feature type="transmembrane region" description="Helical" evidence="1">
    <location>
        <begin position="34"/>
        <end position="52"/>
    </location>
</feature>
<keyword evidence="1" id="KW-0472">Membrane</keyword>
<keyword evidence="1" id="KW-1133">Transmembrane helix</keyword>
<dbReference type="RefSeq" id="WP_075774186.1">
    <property type="nucleotide sequence ID" value="NZ_CP019437.1"/>
</dbReference>